<dbReference type="Proteomes" id="UP000318693">
    <property type="component" value="Unassembled WGS sequence"/>
</dbReference>
<keyword evidence="2" id="KW-1185">Reference proteome</keyword>
<dbReference type="AlphaFoldDB" id="A0A552WMR7"/>
<comment type="caution">
    <text evidence="1">The sequence shown here is derived from an EMBL/GenBank/DDBJ whole genome shotgun (WGS) entry which is preliminary data.</text>
</comment>
<dbReference type="PANTHER" id="PTHR42830:SF2">
    <property type="entry name" value="OSMC_OHR FAMILY PROTEIN"/>
    <property type="match status" value="1"/>
</dbReference>
<organism evidence="1 2">
    <name type="scientific">Georgenia yuyongxinii</name>
    <dbReference type="NCBI Taxonomy" id="2589797"/>
    <lineage>
        <taxon>Bacteria</taxon>
        <taxon>Bacillati</taxon>
        <taxon>Actinomycetota</taxon>
        <taxon>Actinomycetes</taxon>
        <taxon>Micrococcales</taxon>
        <taxon>Bogoriellaceae</taxon>
        <taxon>Georgenia</taxon>
    </lineage>
</organism>
<protein>
    <submittedName>
        <fullName evidence="1">OsmC family peroxiredoxin</fullName>
    </submittedName>
</protein>
<dbReference type="SUPFAM" id="SSF82784">
    <property type="entry name" value="OsmC-like"/>
    <property type="match status" value="1"/>
</dbReference>
<dbReference type="RefSeq" id="WP_143419353.1">
    <property type="nucleotide sequence ID" value="NZ_VJXR01000057.1"/>
</dbReference>
<dbReference type="InterPro" id="IPR036102">
    <property type="entry name" value="OsmC/Ohrsf"/>
</dbReference>
<gene>
    <name evidence="1" type="ORF">FJ693_15390</name>
</gene>
<dbReference type="InterPro" id="IPR015946">
    <property type="entry name" value="KH_dom-like_a/b"/>
</dbReference>
<sequence>MGALQTYNVTVDWTGADERGTASYTSYSRDHEVRVEGKPTLLATSDLKVRTDVSRYRAEELFVGAISQAQMLWFLRTAAKHDVVVLGYADKATGTQRVEGAGSGPFVEVVLRPRVTYADPGISAELAARLHHEAREHNHIARSVHFPVRVEPAVVAPQAERAAVPAE</sequence>
<dbReference type="EMBL" id="VJXR01000057">
    <property type="protein sequence ID" value="TRW44030.1"/>
    <property type="molecule type" value="Genomic_DNA"/>
</dbReference>
<dbReference type="Gene3D" id="3.30.300.20">
    <property type="match status" value="1"/>
</dbReference>
<dbReference type="InterPro" id="IPR052707">
    <property type="entry name" value="OsmC_Ohr_Peroxiredoxin"/>
</dbReference>
<accession>A0A552WMR7</accession>
<evidence type="ECO:0000313" key="1">
    <source>
        <dbReference type="EMBL" id="TRW44030.1"/>
    </source>
</evidence>
<dbReference type="PANTHER" id="PTHR42830">
    <property type="entry name" value="OSMOTICALLY INDUCIBLE FAMILY PROTEIN"/>
    <property type="match status" value="1"/>
</dbReference>
<name>A0A552WMR7_9MICO</name>
<reference evidence="1 2" key="1">
    <citation type="submission" date="2019-07" db="EMBL/GenBank/DDBJ databases">
        <title>Georgenia wutianyii sp. nov. and Georgenia *** sp. nov. isolated from plateau pika (Ochotona curzoniae) in the Qinghai-Tibet plateau of China.</title>
        <authorList>
            <person name="Tian Z."/>
        </authorList>
    </citation>
    <scope>NUCLEOTIDE SEQUENCE [LARGE SCALE GENOMIC DNA]</scope>
    <source>
        <strain evidence="1 2">Z446</strain>
    </source>
</reference>
<evidence type="ECO:0000313" key="2">
    <source>
        <dbReference type="Proteomes" id="UP000318693"/>
    </source>
</evidence>
<proteinExistence type="predicted"/>